<evidence type="ECO:0000256" key="7">
    <source>
        <dbReference type="ARBA" id="ARBA00023170"/>
    </source>
</evidence>
<feature type="transmembrane region" description="Helical" evidence="10">
    <location>
        <begin position="46"/>
        <end position="71"/>
    </location>
</feature>
<dbReference type="Pfam" id="PF00001">
    <property type="entry name" value="7tm_1"/>
    <property type="match status" value="1"/>
</dbReference>
<dbReference type="Gene3D" id="1.20.1070.10">
    <property type="entry name" value="Rhodopsin 7-helix transmembrane proteins"/>
    <property type="match status" value="1"/>
</dbReference>
<dbReference type="InterPro" id="IPR050119">
    <property type="entry name" value="CCR1-9-like"/>
</dbReference>
<evidence type="ECO:0000256" key="10">
    <source>
        <dbReference type="SAM" id="Phobius"/>
    </source>
</evidence>
<comment type="subcellular location">
    <subcellularLocation>
        <location evidence="1">Cell membrane</location>
        <topology evidence="1">Multi-pass membrane protein</topology>
    </subcellularLocation>
</comment>
<keyword evidence="13" id="KW-1185">Reference proteome</keyword>
<keyword evidence="3 10" id="KW-0812">Transmembrane</keyword>
<keyword evidence="7" id="KW-0675">Receptor</keyword>
<dbReference type="GO" id="GO:0009897">
    <property type="term" value="C:external side of plasma membrane"/>
    <property type="evidence" value="ECO:0007669"/>
    <property type="project" value="TreeGrafter"/>
</dbReference>
<dbReference type="InterPro" id="IPR017452">
    <property type="entry name" value="GPCR_Rhodpsn_7TM"/>
</dbReference>
<dbReference type="Ensembl" id="ENSKMAT00000003353.1">
    <property type="protein sequence ID" value="ENSKMAP00000003290.1"/>
    <property type="gene ID" value="ENSKMAG00000002502.1"/>
</dbReference>
<evidence type="ECO:0000313" key="12">
    <source>
        <dbReference type="Ensembl" id="ENSKMAP00000003290.1"/>
    </source>
</evidence>
<sequence length="326" mass="36712">DVCMCARSTTLAPTRSMDQLYSTVETSNFSSSPGSLPHPSWDYRNLVPAVALSLCFSVGVPGNISVIILRPNWEHLSSLSQSLMLNLAVSDLFCLLTLPLWIYALLYGWTFSLVSCKLLTYVVYCSLYGSLLTVTGLSIQRYLLVVHQLSCQRIQKRLLLVLLWLVALILSIPTLVVRDLKTEQQWPDCQAQYSSDAQQVAVMMTETVFGFASFFTVALAYVFLRKKLNQAAFFNNPQTTRLITSIIVSFFVLWVPYLTINVLGVAAICLKNEELLKFCTKTGNIFRSLTFVNSCLNPLLYTFTSCKFCAILFCCKINNLNYKICH</sequence>
<keyword evidence="4 10" id="KW-1133">Transmembrane helix</keyword>
<feature type="transmembrane region" description="Helical" evidence="10">
    <location>
        <begin position="245"/>
        <end position="268"/>
    </location>
</feature>
<keyword evidence="5" id="KW-0297">G-protein coupled receptor</keyword>
<dbReference type="GO" id="GO:0019957">
    <property type="term" value="F:C-C chemokine binding"/>
    <property type="evidence" value="ECO:0007669"/>
    <property type="project" value="TreeGrafter"/>
</dbReference>
<feature type="domain" description="G-protein coupled receptors family 1 profile" evidence="11">
    <location>
        <begin position="62"/>
        <end position="301"/>
    </location>
</feature>
<keyword evidence="9" id="KW-0807">Transducer</keyword>
<proteinExistence type="predicted"/>
<evidence type="ECO:0000256" key="3">
    <source>
        <dbReference type="ARBA" id="ARBA00022692"/>
    </source>
</evidence>
<protein>
    <submittedName>
        <fullName evidence="12">Zgc:194202</fullName>
    </submittedName>
</protein>
<feature type="transmembrane region" description="Helical" evidence="10">
    <location>
        <begin position="83"/>
        <end position="106"/>
    </location>
</feature>
<feature type="transmembrane region" description="Helical" evidence="10">
    <location>
        <begin position="158"/>
        <end position="177"/>
    </location>
</feature>
<dbReference type="GO" id="GO:0007204">
    <property type="term" value="P:positive regulation of cytosolic calcium ion concentration"/>
    <property type="evidence" value="ECO:0007669"/>
    <property type="project" value="TreeGrafter"/>
</dbReference>
<dbReference type="InterPro" id="IPR000276">
    <property type="entry name" value="GPCR_Rhodpsn"/>
</dbReference>
<dbReference type="OMA" id="VEQQHWT"/>
<organism evidence="12 13">
    <name type="scientific">Kryptolebias marmoratus</name>
    <name type="common">Mangrove killifish</name>
    <name type="synonym">Rivulus marmoratus</name>
    <dbReference type="NCBI Taxonomy" id="37003"/>
    <lineage>
        <taxon>Eukaryota</taxon>
        <taxon>Metazoa</taxon>
        <taxon>Chordata</taxon>
        <taxon>Craniata</taxon>
        <taxon>Vertebrata</taxon>
        <taxon>Euteleostomi</taxon>
        <taxon>Actinopterygii</taxon>
        <taxon>Neopterygii</taxon>
        <taxon>Teleostei</taxon>
        <taxon>Neoteleostei</taxon>
        <taxon>Acanthomorphata</taxon>
        <taxon>Ovalentaria</taxon>
        <taxon>Atherinomorphae</taxon>
        <taxon>Cyprinodontiformes</taxon>
        <taxon>Rivulidae</taxon>
        <taxon>Kryptolebias</taxon>
    </lineage>
</organism>
<evidence type="ECO:0000259" key="11">
    <source>
        <dbReference type="PROSITE" id="PS50262"/>
    </source>
</evidence>
<keyword evidence="6 10" id="KW-0472">Membrane</keyword>
<accession>A0A3Q2ZKC9</accession>
<evidence type="ECO:0000256" key="5">
    <source>
        <dbReference type="ARBA" id="ARBA00023040"/>
    </source>
</evidence>
<reference evidence="12" key="2">
    <citation type="submission" date="2025-09" db="UniProtKB">
        <authorList>
            <consortium name="Ensembl"/>
        </authorList>
    </citation>
    <scope>IDENTIFICATION</scope>
</reference>
<dbReference type="PANTHER" id="PTHR10489">
    <property type="entry name" value="CELL ADHESION MOLECULE"/>
    <property type="match status" value="1"/>
</dbReference>
<evidence type="ECO:0000256" key="4">
    <source>
        <dbReference type="ARBA" id="ARBA00022989"/>
    </source>
</evidence>
<keyword evidence="8" id="KW-0325">Glycoprotein</keyword>
<evidence type="ECO:0000256" key="9">
    <source>
        <dbReference type="ARBA" id="ARBA00023224"/>
    </source>
</evidence>
<dbReference type="GO" id="GO:0019722">
    <property type="term" value="P:calcium-mediated signaling"/>
    <property type="evidence" value="ECO:0007669"/>
    <property type="project" value="TreeGrafter"/>
</dbReference>
<feature type="transmembrane region" description="Helical" evidence="10">
    <location>
        <begin position="118"/>
        <end position="137"/>
    </location>
</feature>
<dbReference type="AlphaFoldDB" id="A0A3Q2ZKC9"/>
<dbReference type="PRINTS" id="PR00237">
    <property type="entry name" value="GPCRRHODOPSN"/>
</dbReference>
<name>A0A3Q2ZKC9_KRYMA</name>
<dbReference type="GO" id="GO:0060326">
    <property type="term" value="P:cell chemotaxis"/>
    <property type="evidence" value="ECO:0007669"/>
    <property type="project" value="TreeGrafter"/>
</dbReference>
<evidence type="ECO:0000256" key="8">
    <source>
        <dbReference type="ARBA" id="ARBA00023180"/>
    </source>
</evidence>
<dbReference type="GO" id="GO:0004974">
    <property type="term" value="F:leukotriene receptor activity"/>
    <property type="evidence" value="ECO:0007669"/>
    <property type="project" value="UniProtKB-ARBA"/>
</dbReference>
<evidence type="ECO:0000313" key="13">
    <source>
        <dbReference type="Proteomes" id="UP000264800"/>
    </source>
</evidence>
<dbReference type="Proteomes" id="UP000264800">
    <property type="component" value="Unplaced"/>
</dbReference>
<dbReference type="SUPFAM" id="SSF81321">
    <property type="entry name" value="Family A G protein-coupled receptor-like"/>
    <property type="match status" value="1"/>
</dbReference>
<dbReference type="PROSITE" id="PS50262">
    <property type="entry name" value="G_PROTEIN_RECEP_F1_2"/>
    <property type="match status" value="1"/>
</dbReference>
<evidence type="ECO:0000256" key="1">
    <source>
        <dbReference type="ARBA" id="ARBA00004651"/>
    </source>
</evidence>
<feature type="transmembrane region" description="Helical" evidence="10">
    <location>
        <begin position="197"/>
        <end position="224"/>
    </location>
</feature>
<evidence type="ECO:0000256" key="2">
    <source>
        <dbReference type="ARBA" id="ARBA00022475"/>
    </source>
</evidence>
<dbReference type="FunFam" id="1.20.1070.10:FF:000109">
    <property type="entry name" value="Leukotriene B4 receptor"/>
    <property type="match status" value="1"/>
</dbReference>
<keyword evidence="2" id="KW-1003">Cell membrane</keyword>
<dbReference type="GO" id="GO:0016493">
    <property type="term" value="F:C-C chemokine receptor activity"/>
    <property type="evidence" value="ECO:0007669"/>
    <property type="project" value="TreeGrafter"/>
</dbReference>
<dbReference type="PANTHER" id="PTHR10489:SF946">
    <property type="entry name" value="LEUKOTRIENE B4 RECEPTOR 1-LIKE"/>
    <property type="match status" value="1"/>
</dbReference>
<dbReference type="GeneTree" id="ENSGT00950000182966"/>
<evidence type="ECO:0000256" key="6">
    <source>
        <dbReference type="ARBA" id="ARBA00023136"/>
    </source>
</evidence>
<dbReference type="GO" id="GO:0006955">
    <property type="term" value="P:immune response"/>
    <property type="evidence" value="ECO:0007669"/>
    <property type="project" value="TreeGrafter"/>
</dbReference>
<reference evidence="12" key="1">
    <citation type="submission" date="2025-08" db="UniProtKB">
        <authorList>
            <consortium name="Ensembl"/>
        </authorList>
    </citation>
    <scope>IDENTIFICATION</scope>
</reference>